<evidence type="ECO:0000256" key="7">
    <source>
        <dbReference type="ARBA" id="ARBA00033367"/>
    </source>
</evidence>
<comment type="function">
    <text evidence="9">Enables the bacterium to metabolize sucrose as a sole carbon source.</text>
</comment>
<evidence type="ECO:0000259" key="10">
    <source>
        <dbReference type="Pfam" id="PF00251"/>
    </source>
</evidence>
<name>A0A0D8BQE5_GEOKU</name>
<evidence type="ECO:0000256" key="8">
    <source>
        <dbReference type="RuleBase" id="RU362110"/>
    </source>
</evidence>
<evidence type="ECO:0000256" key="3">
    <source>
        <dbReference type="ARBA" id="ARBA00012758"/>
    </source>
</evidence>
<proteinExistence type="inferred from homology"/>
<dbReference type="Gene3D" id="2.115.10.20">
    <property type="entry name" value="Glycosyl hydrolase domain, family 43"/>
    <property type="match status" value="1"/>
</dbReference>
<dbReference type="PATRIC" id="fig|1462.6.peg.2500"/>
<dbReference type="CDD" id="cd18623">
    <property type="entry name" value="GH32_ScrB-like"/>
    <property type="match status" value="1"/>
</dbReference>
<dbReference type="GO" id="GO:0004564">
    <property type="term" value="F:beta-fructofuranosidase activity"/>
    <property type="evidence" value="ECO:0007669"/>
    <property type="project" value="UniProtKB-EC"/>
</dbReference>
<dbReference type="InterPro" id="IPR013148">
    <property type="entry name" value="Glyco_hydro_32_N"/>
</dbReference>
<evidence type="ECO:0000313" key="13">
    <source>
        <dbReference type="Proteomes" id="UP000032522"/>
    </source>
</evidence>
<dbReference type="InterPro" id="IPR023296">
    <property type="entry name" value="Glyco_hydro_beta-prop_sf"/>
</dbReference>
<gene>
    <name evidence="12" type="ORF">LG52_2232</name>
</gene>
<dbReference type="SMART" id="SM00640">
    <property type="entry name" value="Glyco_32"/>
    <property type="match status" value="1"/>
</dbReference>
<dbReference type="GO" id="GO:0005985">
    <property type="term" value="P:sucrose metabolic process"/>
    <property type="evidence" value="ECO:0007669"/>
    <property type="project" value="UniProtKB-UniPathway"/>
</dbReference>
<comment type="catalytic activity">
    <reaction evidence="8">
        <text>Hydrolysis of terminal non-reducing beta-D-fructofuranoside residues in beta-D-fructofuranosides.</text>
        <dbReference type="EC" id="3.2.1.26"/>
    </reaction>
</comment>
<dbReference type="Pfam" id="PF00251">
    <property type="entry name" value="Glyco_hydro_32N"/>
    <property type="match status" value="1"/>
</dbReference>
<keyword evidence="6 8" id="KW-0326">Glycosidase</keyword>
<accession>A0A0D8BQE5</accession>
<evidence type="ECO:0000256" key="5">
    <source>
        <dbReference type="ARBA" id="ARBA00022801"/>
    </source>
</evidence>
<evidence type="ECO:0000256" key="9">
    <source>
        <dbReference type="RuleBase" id="RU365015"/>
    </source>
</evidence>
<dbReference type="SUPFAM" id="SSF75005">
    <property type="entry name" value="Arabinanase/levansucrase/invertase"/>
    <property type="match status" value="1"/>
</dbReference>
<feature type="domain" description="Glycosyl hydrolase family 32 N-terminal" evidence="10">
    <location>
        <begin position="51"/>
        <end position="354"/>
    </location>
</feature>
<evidence type="ECO:0000256" key="6">
    <source>
        <dbReference type="ARBA" id="ARBA00023295"/>
    </source>
</evidence>
<dbReference type="EMBL" id="JYBP01000003">
    <property type="protein sequence ID" value="KJE26366.1"/>
    <property type="molecule type" value="Genomic_DNA"/>
</dbReference>
<protein>
    <recommendedName>
        <fullName evidence="4 8">Sucrose-6-phosphate hydrolase</fullName>
        <ecNumber evidence="3 8">3.2.1.26</ecNumber>
    </recommendedName>
    <alternativeName>
        <fullName evidence="7 9">Invertase</fullName>
    </alternativeName>
</protein>
<dbReference type="PANTHER" id="PTHR43101:SF1">
    <property type="entry name" value="BETA-FRUCTOSIDASE"/>
    <property type="match status" value="1"/>
</dbReference>
<dbReference type="InterPro" id="IPR013320">
    <property type="entry name" value="ConA-like_dom_sf"/>
</dbReference>
<keyword evidence="5 8" id="KW-0378">Hydrolase</keyword>
<organism evidence="12 13">
    <name type="scientific">Geobacillus kaustophilus</name>
    <dbReference type="NCBI Taxonomy" id="1462"/>
    <lineage>
        <taxon>Bacteria</taxon>
        <taxon>Bacillati</taxon>
        <taxon>Bacillota</taxon>
        <taxon>Bacilli</taxon>
        <taxon>Bacillales</taxon>
        <taxon>Anoxybacillaceae</taxon>
        <taxon>Geobacillus</taxon>
        <taxon>Geobacillus thermoleovorans group</taxon>
    </lineage>
</organism>
<dbReference type="NCBIfam" id="TIGR01322">
    <property type="entry name" value="scrB_fam"/>
    <property type="match status" value="1"/>
</dbReference>
<dbReference type="UniPathway" id="UPA00238"/>
<comment type="similarity">
    <text evidence="2 8">Belongs to the glycosyl hydrolase 32 family.</text>
</comment>
<evidence type="ECO:0000256" key="4">
    <source>
        <dbReference type="ARBA" id="ARBA00019623"/>
    </source>
</evidence>
<dbReference type="Pfam" id="PF08244">
    <property type="entry name" value="Glyco_hydro_32C"/>
    <property type="match status" value="1"/>
</dbReference>
<dbReference type="GO" id="GO:0005737">
    <property type="term" value="C:cytoplasm"/>
    <property type="evidence" value="ECO:0007669"/>
    <property type="project" value="UniProtKB-SubCell"/>
</dbReference>
<dbReference type="Proteomes" id="UP000032522">
    <property type="component" value="Unassembled WGS sequence"/>
</dbReference>
<dbReference type="InterPro" id="IPR001362">
    <property type="entry name" value="Glyco_hydro_32"/>
</dbReference>
<evidence type="ECO:0000313" key="12">
    <source>
        <dbReference type="EMBL" id="KJE26366.1"/>
    </source>
</evidence>
<dbReference type="Gene3D" id="2.60.120.560">
    <property type="entry name" value="Exo-inulinase, domain 1"/>
    <property type="match status" value="1"/>
</dbReference>
<feature type="domain" description="Glycosyl hydrolase family 32 C-terminal" evidence="11">
    <location>
        <begin position="357"/>
        <end position="508"/>
    </location>
</feature>
<comment type="pathway">
    <text evidence="1 9">Glycan biosynthesis; sucrose metabolism.</text>
</comment>
<evidence type="ECO:0000259" key="11">
    <source>
        <dbReference type="Pfam" id="PF08244"/>
    </source>
</evidence>
<dbReference type="AlphaFoldDB" id="A0A0D8BQE5"/>
<dbReference type="PANTHER" id="PTHR43101">
    <property type="entry name" value="BETA-FRUCTOSIDASE"/>
    <property type="match status" value="1"/>
</dbReference>
<dbReference type="SUPFAM" id="SSF49899">
    <property type="entry name" value="Concanavalin A-like lectins/glucanases"/>
    <property type="match status" value="1"/>
</dbReference>
<dbReference type="InterPro" id="IPR006232">
    <property type="entry name" value="Suc6P_hydrolase"/>
</dbReference>
<keyword evidence="9" id="KW-0963">Cytoplasm</keyword>
<reference evidence="12 13" key="1">
    <citation type="submission" date="2015-01" db="EMBL/GenBank/DDBJ databases">
        <authorList>
            <person name="Filippidou S."/>
            <person name="Jeanneret N."/>
            <person name="Russel-Delif L."/>
            <person name="Junier T."/>
            <person name="Wunderlin T."/>
            <person name="Molina V."/>
            <person name="Johnson S.L."/>
            <person name="Davenport K.W."/>
            <person name="Chain P.S."/>
            <person name="Dorador C."/>
            <person name="Junier P."/>
        </authorList>
    </citation>
    <scope>NUCLEOTIDE SEQUENCE [LARGE SCALE GENOMIC DNA]</scope>
    <source>
        <strain evidence="12 13">Et7/4</strain>
    </source>
</reference>
<comment type="subcellular location">
    <subcellularLocation>
        <location evidence="9">Cytoplasm</location>
    </subcellularLocation>
</comment>
<dbReference type="InterPro" id="IPR013189">
    <property type="entry name" value="Glyco_hydro_32_C"/>
</dbReference>
<keyword evidence="9" id="KW-0119">Carbohydrate metabolism</keyword>
<evidence type="ECO:0000256" key="1">
    <source>
        <dbReference type="ARBA" id="ARBA00004914"/>
    </source>
</evidence>
<dbReference type="EC" id="3.2.1.26" evidence="3 8"/>
<dbReference type="InterPro" id="IPR051214">
    <property type="entry name" value="GH32_Enzymes"/>
</dbReference>
<sequence length="517" mass="59491">MTEMPYLCWATLHTSIGVNSYSKHTKHIYEAERRVQQAKEKMDSTYRLAYHIMAPINWMNDPNGLIQWNGEYHVFYQFHPDSPKWGPMHWGHVKSKDLVHWERAPIALAPSEWYDEGGCFSGSAVNDQGVLTLIYTGNVWLNKEQTELKQYQCIATSKDGIHFEKDPNNPVLSEPPFDCQGHIRDPKVWKRGDDWYMVLGTREGNNGKVVLYKSNDLRHWEYVNIIAQSDGSLGYMWECPDVFRLNGKDILLFSPQGIEPDGDRFQNLHQTGYVVGTLDYETGKLAHGTFEELDKGFDFYAAQTFEDEKGRRILFGWMDMWESQMPTQQHGWAGALTIPRLLELTDDEKLLMKPVPELQLLRQEHMHLESISVKEEGGTYTLPWKGDRLELLVRFSVADFQGNAFGVKVRCAEDGSEETIFRYDVKDSIVTFDRNRSGKGEGGIRRGVLDRQGDVVTFHFFIDRSSVELFVNDGRLVMTGRIYPSETSQGIELFAEGGDVTVLSIDEWTLKDIWSEK</sequence>
<evidence type="ECO:0000256" key="2">
    <source>
        <dbReference type="ARBA" id="ARBA00009902"/>
    </source>
</evidence>
<comment type="caution">
    <text evidence="12">The sequence shown here is derived from an EMBL/GenBank/DDBJ whole genome shotgun (WGS) entry which is preliminary data.</text>
</comment>